<dbReference type="Gene3D" id="3.30.1330.40">
    <property type="entry name" value="RutC-like"/>
    <property type="match status" value="1"/>
</dbReference>
<keyword evidence="3" id="KW-1185">Reference proteome</keyword>
<organism evidence="2 3">
    <name type="scientific">Rariglobus hedericola</name>
    <dbReference type="NCBI Taxonomy" id="2597822"/>
    <lineage>
        <taxon>Bacteria</taxon>
        <taxon>Pseudomonadati</taxon>
        <taxon>Verrucomicrobiota</taxon>
        <taxon>Opitutia</taxon>
        <taxon>Opitutales</taxon>
        <taxon>Opitutaceae</taxon>
        <taxon>Rariglobus</taxon>
    </lineage>
</organism>
<dbReference type="RefSeq" id="WP_144228496.1">
    <property type="nucleotide sequence ID" value="NZ_CBCRVV010000025.1"/>
</dbReference>
<dbReference type="CDD" id="cd02199">
    <property type="entry name" value="YjgF_YER057c_UK114_like_1"/>
    <property type="match status" value="1"/>
</dbReference>
<dbReference type="InterPro" id="IPR035959">
    <property type="entry name" value="RutC-like_sf"/>
</dbReference>
<sequence length="154" mass="15713">MSNFEANLAPLGLKLPATAAAAGNYVPTVRTGNLLYCAGTISIQDGKMTHEGQVGNEQTVQTAYESARVCTLNTLANIKAAVGSLDQVSRVVMVNGFVNAVSGFADSPAVINGASDLLVAVFGDAGKHARAAVAVAGLPKNSTVEVQIVVELKA</sequence>
<name>A0A556QNE4_9BACT</name>
<dbReference type="OrthoDB" id="9806350at2"/>
<dbReference type="Proteomes" id="UP000315648">
    <property type="component" value="Unassembled WGS sequence"/>
</dbReference>
<evidence type="ECO:0000313" key="3">
    <source>
        <dbReference type="Proteomes" id="UP000315648"/>
    </source>
</evidence>
<dbReference type="AlphaFoldDB" id="A0A556QNE4"/>
<gene>
    <name evidence="2" type="ORF">FPL22_02275</name>
</gene>
<dbReference type="EMBL" id="VMBG01000001">
    <property type="protein sequence ID" value="TSJ78155.1"/>
    <property type="molecule type" value="Genomic_DNA"/>
</dbReference>
<evidence type="ECO:0000259" key="1">
    <source>
        <dbReference type="Pfam" id="PF14588"/>
    </source>
</evidence>
<dbReference type="InterPro" id="IPR013813">
    <property type="entry name" value="Endoribo_LPSP/chorism_mut-like"/>
</dbReference>
<proteinExistence type="predicted"/>
<accession>A0A556QNE4</accession>
<dbReference type="Pfam" id="PF14588">
    <property type="entry name" value="YjgF_endoribonc"/>
    <property type="match status" value="1"/>
</dbReference>
<dbReference type="PANTHER" id="PTHR43760">
    <property type="entry name" value="ENDORIBONUCLEASE-RELATED"/>
    <property type="match status" value="1"/>
</dbReference>
<protein>
    <submittedName>
        <fullName evidence="2">RidA family protein</fullName>
    </submittedName>
</protein>
<dbReference type="PANTHER" id="PTHR43760:SF1">
    <property type="entry name" value="ENDORIBONUCLEASE L-PSP_CHORISMATE MUTASE-LIKE DOMAIN-CONTAINING PROTEIN"/>
    <property type="match status" value="1"/>
</dbReference>
<comment type="caution">
    <text evidence="2">The sequence shown here is derived from an EMBL/GenBank/DDBJ whole genome shotgun (WGS) entry which is preliminary data.</text>
</comment>
<evidence type="ECO:0000313" key="2">
    <source>
        <dbReference type="EMBL" id="TSJ78155.1"/>
    </source>
</evidence>
<reference evidence="2 3" key="1">
    <citation type="submission" date="2019-07" db="EMBL/GenBank/DDBJ databases">
        <title>Description of 53C-WASEF.</title>
        <authorList>
            <person name="Pitt A."/>
            <person name="Hahn M.W."/>
        </authorList>
    </citation>
    <scope>NUCLEOTIDE SEQUENCE [LARGE SCALE GENOMIC DNA]</scope>
    <source>
        <strain evidence="2 3">53C-WASEF</strain>
    </source>
</reference>
<feature type="domain" description="Endoribonuclease L-PSP/chorismate mutase-like" evidence="1">
    <location>
        <begin position="6"/>
        <end position="152"/>
    </location>
</feature>
<dbReference type="SUPFAM" id="SSF55298">
    <property type="entry name" value="YjgF-like"/>
    <property type="match status" value="1"/>
</dbReference>